<dbReference type="InterPro" id="IPR035013">
    <property type="entry name" value="YabN_N"/>
</dbReference>
<sequence>MSVTIIGLGPGNIDNLSLGAYRELVSGKKIYCRTKEHPVVDALLEQGIQFEFLDRFYSDYDKFETVYETICEFIVLCAEKQDLIYCVPGHPYVAETTVAMIEKELERKNIECRVIGSMSFVDAIYQYLKLDPVHGFCLLNAMDFDENKIDTGKSLILTQVYNSWIASEVKLKLMEIYGDEFEIWIVEGALIPNLEKKVKIPLYRLDQIKWKFNHLTSLYIPVQLEKLHYSFYDLVDLIRVAKSAYGYAWDKNRCYNTLEKYLSCKSNELNLSSDNKDIDNLIEELGDVLLLILLCAQNGRETGFFDIFDVIDLLYRNLTLKSIT</sequence>
<dbReference type="Pfam" id="PF00590">
    <property type="entry name" value="TP_methylase"/>
    <property type="match status" value="1"/>
</dbReference>
<keyword evidence="4" id="KW-1185">Reference proteome</keyword>
<dbReference type="PANTHER" id="PTHR10882">
    <property type="entry name" value="DIPHTHINE SYNTHASE"/>
    <property type="match status" value="1"/>
</dbReference>
<accession>D6GS01</accession>
<dbReference type="KEGG" id="faa:HMPREF0389_00357"/>
<dbReference type="EMBL" id="CP002390">
    <property type="protein sequence ID" value="EFE28442.1"/>
    <property type="molecule type" value="Genomic_DNA"/>
</dbReference>
<dbReference type="Proteomes" id="UP000007468">
    <property type="component" value="Chromosome"/>
</dbReference>
<feature type="domain" description="NTP pyrophosphohydrolase MazG-like" evidence="2">
    <location>
        <begin position="259"/>
        <end position="314"/>
    </location>
</feature>
<dbReference type="Gene3D" id="1.10.287.1080">
    <property type="entry name" value="MazG-like"/>
    <property type="match status" value="1"/>
</dbReference>
<dbReference type="eggNOG" id="COG3956">
    <property type="taxonomic scope" value="Bacteria"/>
</dbReference>
<protein>
    <submittedName>
        <fullName evidence="3">Tetrapyrrole methylase</fullName>
    </submittedName>
</protein>
<keyword evidence="3" id="KW-0808">Transferase</keyword>
<dbReference type="STRING" id="546269.HMPREF0389_00357"/>
<dbReference type="InterPro" id="IPR004518">
    <property type="entry name" value="MazG-like_dom"/>
</dbReference>
<feature type="domain" description="Tetrapyrrole methylase" evidence="1">
    <location>
        <begin position="3"/>
        <end position="204"/>
    </location>
</feature>
<gene>
    <name evidence="3" type="ordered locus">HMPREF0389_00357</name>
</gene>
<dbReference type="SUPFAM" id="SSF101386">
    <property type="entry name" value="all-alpha NTP pyrophosphatases"/>
    <property type="match status" value="1"/>
</dbReference>
<reference evidence="4" key="1">
    <citation type="submission" date="2010-12" db="EMBL/GenBank/DDBJ databases">
        <title>The genome sequence of Filifactor alocis strain ATCC 35896.</title>
        <authorList>
            <consortium name="The Broad Institute Genome Sequencing Platform"/>
            <person name="Ward D."/>
            <person name="Earl A."/>
            <person name="Feldgarden M."/>
            <person name="Young S.K."/>
            <person name="Gargeya S."/>
            <person name="Zeng Q."/>
            <person name="Alvarado L."/>
            <person name="Berlin A."/>
            <person name="Bochicchio J."/>
            <person name="Chapman S.B."/>
            <person name="Chen Z."/>
            <person name="Freedman E."/>
            <person name="Gellesch M."/>
            <person name="Goldberg J."/>
            <person name="Griggs A."/>
            <person name="Gujja S."/>
            <person name="Heilman E."/>
            <person name="Heiman D."/>
            <person name="Howarth C."/>
            <person name="Mehta T."/>
            <person name="Neiman D."/>
            <person name="Pearson M."/>
            <person name="Roberts A."/>
            <person name="Saif S."/>
            <person name="Shea T."/>
            <person name="Shenoy N."/>
            <person name="Sisk P."/>
            <person name="Stolte C."/>
            <person name="Sykes S."/>
            <person name="White J."/>
            <person name="Yandava C."/>
            <person name="Izard J."/>
            <person name="Blanton J.M."/>
            <person name="Baranova O.V."/>
            <person name="Tanner A.C."/>
            <person name="Dewhirst F.E."/>
            <person name="Haas B."/>
            <person name="Nusbaum C."/>
            <person name="Birren B."/>
        </authorList>
    </citation>
    <scope>NUCLEOTIDE SEQUENCE [LARGE SCALE GENOMIC DNA]</scope>
    <source>
        <strain evidence="4">ATCC 35896 / D40 B5</strain>
    </source>
</reference>
<dbReference type="InterPro" id="IPR000878">
    <property type="entry name" value="4pyrrol_Mease"/>
</dbReference>
<dbReference type="GO" id="GO:0017183">
    <property type="term" value="P:protein histidyl modification to diphthamide"/>
    <property type="evidence" value="ECO:0007669"/>
    <property type="project" value="InterPro"/>
</dbReference>
<dbReference type="PANTHER" id="PTHR10882:SF0">
    <property type="entry name" value="DIPHTHINE METHYL ESTER SYNTHASE"/>
    <property type="match status" value="1"/>
</dbReference>
<dbReference type="InterPro" id="IPR004551">
    <property type="entry name" value="Dphthn_synthase"/>
</dbReference>
<keyword evidence="3" id="KW-0489">Methyltransferase</keyword>
<dbReference type="AlphaFoldDB" id="D6GS01"/>
<organism evidence="3 4">
    <name type="scientific">Filifactor alocis (strain ATCC 35896 / CCUG 47790 / D40 B5)</name>
    <name type="common">Fusobacterium alocis</name>
    <dbReference type="NCBI Taxonomy" id="546269"/>
    <lineage>
        <taxon>Bacteria</taxon>
        <taxon>Bacillati</taxon>
        <taxon>Bacillota</taxon>
        <taxon>Clostridia</taxon>
        <taxon>Peptostreptococcales</taxon>
        <taxon>Filifactoraceae</taxon>
        <taxon>Filifactor</taxon>
    </lineage>
</organism>
<evidence type="ECO:0000313" key="4">
    <source>
        <dbReference type="Proteomes" id="UP000007468"/>
    </source>
</evidence>
<evidence type="ECO:0000313" key="3">
    <source>
        <dbReference type="EMBL" id="EFE28442.1"/>
    </source>
</evidence>
<dbReference type="GO" id="GO:0008168">
    <property type="term" value="F:methyltransferase activity"/>
    <property type="evidence" value="ECO:0007669"/>
    <property type="project" value="UniProtKB-KW"/>
</dbReference>
<dbReference type="InterPro" id="IPR035996">
    <property type="entry name" value="4pyrrol_Methylase_sf"/>
</dbReference>
<dbReference type="CDD" id="cd11723">
    <property type="entry name" value="YabN_N_like"/>
    <property type="match status" value="1"/>
</dbReference>
<name>D6GS01_FILAD</name>
<dbReference type="GO" id="GO:0032259">
    <property type="term" value="P:methylation"/>
    <property type="evidence" value="ECO:0007669"/>
    <property type="project" value="UniProtKB-KW"/>
</dbReference>
<dbReference type="Gene3D" id="3.40.1010.10">
    <property type="entry name" value="Cobalt-precorrin-4 Transmethylase, Domain 1"/>
    <property type="match status" value="1"/>
</dbReference>
<evidence type="ECO:0000259" key="2">
    <source>
        <dbReference type="Pfam" id="PF03819"/>
    </source>
</evidence>
<dbReference type="InterPro" id="IPR014777">
    <property type="entry name" value="4pyrrole_Mease_sub1"/>
</dbReference>
<dbReference type="SUPFAM" id="SSF53790">
    <property type="entry name" value="Tetrapyrrole methylase"/>
    <property type="match status" value="1"/>
</dbReference>
<dbReference type="RefSeq" id="WP_014261950.1">
    <property type="nucleotide sequence ID" value="NC_016630.1"/>
</dbReference>
<dbReference type="PATRIC" id="fig|546269.5.peg.297"/>
<dbReference type="Pfam" id="PF03819">
    <property type="entry name" value="MazG"/>
    <property type="match status" value="1"/>
</dbReference>
<proteinExistence type="predicted"/>
<evidence type="ECO:0000259" key="1">
    <source>
        <dbReference type="Pfam" id="PF00590"/>
    </source>
</evidence>
<dbReference type="OrthoDB" id="9808939at2"/>